<name>A0A454CXP0_VIBHA</name>
<evidence type="ECO:0000313" key="2">
    <source>
        <dbReference type="Proteomes" id="UP000008367"/>
    </source>
</evidence>
<protein>
    <submittedName>
        <fullName evidence="1">Uncharacterized protein</fullName>
    </submittedName>
</protein>
<organism evidence="1 2">
    <name type="scientific">Vibrio harveyi</name>
    <name type="common">Beneckea harveyi</name>
    <dbReference type="NCBI Taxonomy" id="669"/>
    <lineage>
        <taxon>Bacteria</taxon>
        <taxon>Pseudomonadati</taxon>
        <taxon>Pseudomonadota</taxon>
        <taxon>Gammaproteobacteria</taxon>
        <taxon>Vibrionales</taxon>
        <taxon>Vibrionaceae</taxon>
        <taxon>Vibrio</taxon>
    </lineage>
</organism>
<evidence type="ECO:0000313" key="1">
    <source>
        <dbReference type="EMBL" id="EKM31188.1"/>
    </source>
</evidence>
<sequence length="23" mass="2682">CVRCVENFCLAVVTNRYKQLYGC</sequence>
<comment type="caution">
    <text evidence="1">The sequence shown here is derived from an EMBL/GenBank/DDBJ whole genome shotgun (WGS) entry which is preliminary data.</text>
</comment>
<feature type="non-terminal residue" evidence="1">
    <location>
        <position position="1"/>
    </location>
</feature>
<accession>A0A454CXP0</accession>
<dbReference type="EMBL" id="AJSR01001297">
    <property type="protein sequence ID" value="EKM31188.1"/>
    <property type="molecule type" value="Genomic_DNA"/>
</dbReference>
<reference evidence="1 2" key="1">
    <citation type="submission" date="2012-10" db="EMBL/GenBank/DDBJ databases">
        <title>Genome sequence of Vibrio Cholerae HENC-02.</title>
        <authorList>
            <person name="Eppinger M."/>
            <person name="Hasan N.A."/>
            <person name="Sengamalay N."/>
            <person name="Hine E."/>
            <person name="Su Q."/>
            <person name="Daugherty S.C."/>
            <person name="Young S."/>
            <person name="Sadzewicz L."/>
            <person name="Tallon L."/>
            <person name="Cebula T.A."/>
            <person name="Ravel J."/>
            <person name="Colwell R.R."/>
        </authorList>
    </citation>
    <scope>NUCLEOTIDE SEQUENCE [LARGE SCALE GENOMIC DNA]</scope>
    <source>
        <strain evidence="1 2">HENC-02</strain>
    </source>
</reference>
<proteinExistence type="predicted"/>
<dbReference type="AlphaFoldDB" id="A0A454CXP0"/>
<gene>
    <name evidence="1" type="ORF">VCHENC02_3151B</name>
</gene>
<dbReference type="Proteomes" id="UP000008367">
    <property type="component" value="Unassembled WGS sequence"/>
</dbReference>